<dbReference type="Gramene" id="ERN16285">
    <property type="protein sequence ID" value="ERN16285"/>
    <property type="gene ID" value="AMTR_s00063p00185550"/>
</dbReference>
<evidence type="ECO:0000256" key="1">
    <source>
        <dbReference type="SAM" id="Phobius"/>
    </source>
</evidence>
<dbReference type="Proteomes" id="UP000017836">
    <property type="component" value="Unassembled WGS sequence"/>
</dbReference>
<protein>
    <submittedName>
        <fullName evidence="2">Uncharacterized protein</fullName>
    </submittedName>
</protein>
<keyword evidence="1" id="KW-0472">Membrane</keyword>
<gene>
    <name evidence="2" type="ORF">AMTR_s00063p00185550</name>
</gene>
<accession>U5D219</accession>
<evidence type="ECO:0000313" key="3">
    <source>
        <dbReference type="Proteomes" id="UP000017836"/>
    </source>
</evidence>
<dbReference type="HOGENOM" id="CLU_2349554_0_0_1"/>
<evidence type="ECO:0000313" key="2">
    <source>
        <dbReference type="EMBL" id="ERN16285.1"/>
    </source>
</evidence>
<keyword evidence="1" id="KW-0812">Transmembrane</keyword>
<name>U5D219_AMBTC</name>
<feature type="transmembrane region" description="Helical" evidence="1">
    <location>
        <begin position="69"/>
        <end position="89"/>
    </location>
</feature>
<keyword evidence="1" id="KW-1133">Transmembrane helix</keyword>
<dbReference type="EMBL" id="KI392467">
    <property type="protein sequence ID" value="ERN16285.1"/>
    <property type="molecule type" value="Genomic_DNA"/>
</dbReference>
<reference evidence="3" key="1">
    <citation type="journal article" date="2013" name="Science">
        <title>The Amborella genome and the evolution of flowering plants.</title>
        <authorList>
            <consortium name="Amborella Genome Project"/>
        </authorList>
    </citation>
    <scope>NUCLEOTIDE SEQUENCE [LARGE SCALE GENOMIC DNA]</scope>
</reference>
<feature type="transmembrane region" description="Helical" evidence="1">
    <location>
        <begin position="36"/>
        <end position="57"/>
    </location>
</feature>
<keyword evidence="3" id="KW-1185">Reference proteome</keyword>
<proteinExistence type="predicted"/>
<organism evidence="2 3">
    <name type="scientific">Amborella trichopoda</name>
    <dbReference type="NCBI Taxonomy" id="13333"/>
    <lineage>
        <taxon>Eukaryota</taxon>
        <taxon>Viridiplantae</taxon>
        <taxon>Streptophyta</taxon>
        <taxon>Embryophyta</taxon>
        <taxon>Tracheophyta</taxon>
        <taxon>Spermatophyta</taxon>
        <taxon>Magnoliopsida</taxon>
        <taxon>Amborellales</taxon>
        <taxon>Amborellaceae</taxon>
        <taxon>Amborella</taxon>
    </lineage>
</organism>
<dbReference type="AlphaFoldDB" id="U5D219"/>
<sequence>MAVPQPALRSRRYAHGDAPCSLATLCSRCHVHTVKLSSVVACTIVAYSLSPHATIIARYYCRVLLSPRAYLCHALTSVVCLLPSCAYFYRALTSAAR</sequence>